<dbReference type="Proteomes" id="UP000765509">
    <property type="component" value="Unassembled WGS sequence"/>
</dbReference>
<feature type="compositionally biased region" description="Polar residues" evidence="1">
    <location>
        <begin position="96"/>
        <end position="105"/>
    </location>
</feature>
<organism evidence="2 3">
    <name type="scientific">Austropuccinia psidii MF-1</name>
    <dbReference type="NCBI Taxonomy" id="1389203"/>
    <lineage>
        <taxon>Eukaryota</taxon>
        <taxon>Fungi</taxon>
        <taxon>Dikarya</taxon>
        <taxon>Basidiomycota</taxon>
        <taxon>Pucciniomycotina</taxon>
        <taxon>Pucciniomycetes</taxon>
        <taxon>Pucciniales</taxon>
        <taxon>Sphaerophragmiaceae</taxon>
        <taxon>Austropuccinia</taxon>
    </lineage>
</organism>
<dbReference type="EMBL" id="AVOT02126472">
    <property type="protein sequence ID" value="MBW0587263.1"/>
    <property type="molecule type" value="Genomic_DNA"/>
</dbReference>
<evidence type="ECO:0000256" key="1">
    <source>
        <dbReference type="SAM" id="MobiDB-lite"/>
    </source>
</evidence>
<proteinExistence type="predicted"/>
<dbReference type="AlphaFoldDB" id="A0A9Q3KSB8"/>
<protein>
    <submittedName>
        <fullName evidence="2">Uncharacterized protein</fullName>
    </submittedName>
</protein>
<gene>
    <name evidence="2" type="ORF">O181_126978</name>
</gene>
<dbReference type="OrthoDB" id="2506384at2759"/>
<reference evidence="2" key="1">
    <citation type="submission" date="2021-03" db="EMBL/GenBank/DDBJ databases">
        <title>Draft genome sequence of rust myrtle Austropuccinia psidii MF-1, a brazilian biotype.</title>
        <authorList>
            <person name="Quecine M.C."/>
            <person name="Pachon D.M.R."/>
            <person name="Bonatelli M.L."/>
            <person name="Correr F.H."/>
            <person name="Franceschini L.M."/>
            <person name="Leite T.F."/>
            <person name="Margarido G.R.A."/>
            <person name="Almeida C.A."/>
            <person name="Ferrarezi J.A."/>
            <person name="Labate C.A."/>
        </authorList>
    </citation>
    <scope>NUCLEOTIDE SEQUENCE</scope>
    <source>
        <strain evidence="2">MF-1</strain>
    </source>
</reference>
<keyword evidence="3" id="KW-1185">Reference proteome</keyword>
<accession>A0A9Q3KSB8</accession>
<evidence type="ECO:0000313" key="3">
    <source>
        <dbReference type="Proteomes" id="UP000765509"/>
    </source>
</evidence>
<sequence>MQLTSDMAAVFFLHSLDNDNELSSLCQTLYDLKPFNLKTITDHVTVENTHRQSEGATILMAAKSKKEGTKEPQGQKNQPKGHKRKENKEKKPIFQSKGQHSNSNDSNKRLENLEKMMEKIHSTLKISSLNMADSQKPETENQSDLDAFMVEYVHSIGTKNKKEEIIYLDSGAGRTVVNSLSLLSNPVRVDKQINTF</sequence>
<evidence type="ECO:0000313" key="2">
    <source>
        <dbReference type="EMBL" id="MBW0587263.1"/>
    </source>
</evidence>
<comment type="caution">
    <text evidence="2">The sequence shown here is derived from an EMBL/GenBank/DDBJ whole genome shotgun (WGS) entry which is preliminary data.</text>
</comment>
<name>A0A9Q3KSB8_9BASI</name>
<feature type="region of interest" description="Disordered" evidence="1">
    <location>
        <begin position="62"/>
        <end position="107"/>
    </location>
</feature>